<evidence type="ECO:0000313" key="2">
    <source>
        <dbReference type="EMBL" id="QPC45687.1"/>
    </source>
</evidence>
<keyword evidence="1" id="KW-0812">Transmembrane</keyword>
<name>A0A7S8C980_9BACI</name>
<evidence type="ECO:0000256" key="1">
    <source>
        <dbReference type="SAM" id="Phobius"/>
    </source>
</evidence>
<reference evidence="2 3" key="1">
    <citation type="submission" date="2019-07" db="EMBL/GenBank/DDBJ databases">
        <title>Genome sequence of 2 isolates from Red Sea Mangroves.</title>
        <authorList>
            <person name="Sefrji F."/>
            <person name="Michoud G."/>
            <person name="Merlino G."/>
            <person name="Daffonchio D."/>
        </authorList>
    </citation>
    <scope>NUCLEOTIDE SEQUENCE [LARGE SCALE GENOMIC DNA]</scope>
    <source>
        <strain evidence="2 3">R1DC41</strain>
    </source>
</reference>
<feature type="transmembrane region" description="Helical" evidence="1">
    <location>
        <begin position="332"/>
        <end position="351"/>
    </location>
</feature>
<dbReference type="Pfam" id="PF12679">
    <property type="entry name" value="ABC2_membrane_2"/>
    <property type="match status" value="1"/>
</dbReference>
<feature type="transmembrane region" description="Helical" evidence="1">
    <location>
        <begin position="301"/>
        <end position="320"/>
    </location>
</feature>
<accession>A0A7S8C980</accession>
<feature type="transmembrane region" description="Helical" evidence="1">
    <location>
        <begin position="357"/>
        <end position="378"/>
    </location>
</feature>
<feature type="transmembrane region" description="Helical" evidence="1">
    <location>
        <begin position="20"/>
        <end position="38"/>
    </location>
</feature>
<gene>
    <name evidence="2" type="ORF">G8O30_01220</name>
</gene>
<dbReference type="PANTHER" id="PTHR43471">
    <property type="entry name" value="ABC TRANSPORTER PERMEASE"/>
    <property type="match status" value="1"/>
</dbReference>
<organism evidence="2 3">
    <name type="scientific">Mangrovibacillus cuniculi</name>
    <dbReference type="NCBI Taxonomy" id="2593652"/>
    <lineage>
        <taxon>Bacteria</taxon>
        <taxon>Bacillati</taxon>
        <taxon>Bacillota</taxon>
        <taxon>Bacilli</taxon>
        <taxon>Bacillales</taxon>
        <taxon>Bacillaceae</taxon>
        <taxon>Mangrovibacillus</taxon>
    </lineage>
</organism>
<dbReference type="AlphaFoldDB" id="A0A7S8C980"/>
<dbReference type="Proteomes" id="UP000593626">
    <property type="component" value="Chromosome"/>
</dbReference>
<dbReference type="GO" id="GO:0005886">
    <property type="term" value="C:plasma membrane"/>
    <property type="evidence" value="ECO:0007669"/>
    <property type="project" value="UniProtKB-SubCell"/>
</dbReference>
<dbReference type="PANTHER" id="PTHR43471:SF3">
    <property type="entry name" value="ABC TRANSPORTER PERMEASE PROTEIN NATB"/>
    <property type="match status" value="1"/>
</dbReference>
<proteinExistence type="predicted"/>
<dbReference type="KEGG" id="mcui:G8O30_01220"/>
<sequence>MLLNIFKKELKDSFSDRRTLLLTVFLPIVMMTGLVFFYESLMAGHDEEKTYELAVPSTWTEKETILFSSNNAIELVPSKNVENAVVNGDAQAGVMFSVDFLEQIQNGQSGTVEIVGDSFSQNSAMLMGIVSETLAAYEEQVVADRLKDQSLDTGFIQPITVNQRELTKENPGVNMIAILIPLILSIAIGVGAAPAAADLFAGEKERKTMEALLMTPVNRLTLLTAKWLTISTIGTVIGVITLLVVGLEIMFMTEHLKQAVSYEVGAVPLVFIAVVISAIYSMFTASILMLTSILGKTVKEAGSYGSPVMMISMFPFALLINTGVNELQTIHFLIPFMNLFSILKELCLGIIHVPHILLMIGSNLILIAILFIISRILFSKDKWVVSSN</sequence>
<protein>
    <submittedName>
        <fullName evidence="2">ABC transporter permease</fullName>
    </submittedName>
</protein>
<evidence type="ECO:0000313" key="3">
    <source>
        <dbReference type="Proteomes" id="UP000593626"/>
    </source>
</evidence>
<feature type="transmembrane region" description="Helical" evidence="1">
    <location>
        <begin position="264"/>
        <end position="289"/>
    </location>
</feature>
<dbReference type="RefSeq" id="WP_239673202.1">
    <property type="nucleotide sequence ID" value="NZ_CP049742.1"/>
</dbReference>
<keyword evidence="1" id="KW-0472">Membrane</keyword>
<feature type="transmembrane region" description="Helical" evidence="1">
    <location>
        <begin position="227"/>
        <end position="252"/>
    </location>
</feature>
<dbReference type="Gene3D" id="3.40.1710.10">
    <property type="entry name" value="abc type-2 transporter like domain"/>
    <property type="match status" value="1"/>
</dbReference>
<keyword evidence="3" id="KW-1185">Reference proteome</keyword>
<dbReference type="EMBL" id="CP049742">
    <property type="protein sequence ID" value="QPC45687.1"/>
    <property type="molecule type" value="Genomic_DNA"/>
</dbReference>
<keyword evidence="1" id="KW-1133">Transmembrane helix</keyword>
<feature type="transmembrane region" description="Helical" evidence="1">
    <location>
        <begin position="173"/>
        <end position="197"/>
    </location>
</feature>
<dbReference type="GO" id="GO:0140359">
    <property type="term" value="F:ABC-type transporter activity"/>
    <property type="evidence" value="ECO:0007669"/>
    <property type="project" value="InterPro"/>
</dbReference>